<reference evidence="2" key="1">
    <citation type="journal article" date="2022" name="Int. J. Mol. Sci.">
        <title>Draft Genome of Tanacetum Coccineum: Genomic Comparison of Closely Related Tanacetum-Family Plants.</title>
        <authorList>
            <person name="Yamashiro T."/>
            <person name="Shiraishi A."/>
            <person name="Nakayama K."/>
            <person name="Satake H."/>
        </authorList>
    </citation>
    <scope>NUCLEOTIDE SEQUENCE</scope>
</reference>
<keyword evidence="1" id="KW-0472">Membrane</keyword>
<keyword evidence="3" id="KW-1185">Reference proteome</keyword>
<protein>
    <submittedName>
        <fullName evidence="2">Uncharacterized protein</fullName>
    </submittedName>
</protein>
<sequence length="229" mass="23263">MTEEDMKKRLSTYVPVCLFEKDGFLGDSVVKGESGNGPCAKNINATLYGALVVLMVESFITLLTNSSSLILCILGICSFIVISMGVTNDSGVGEGLDFVNDGCNGWDDGDKDMVSSCGNDSGGGDVSGGGDIICVNGVGTSGGGAGGGVAISGGVAVGGGVDAGGGVATRIAAVVVGSGGDGANEETIPILDYETEFEHRCRRKWQVAASEKEEVDEVHELLYALLGIH</sequence>
<reference evidence="2" key="2">
    <citation type="submission" date="2022-01" db="EMBL/GenBank/DDBJ databases">
        <authorList>
            <person name="Yamashiro T."/>
            <person name="Shiraishi A."/>
            <person name="Satake H."/>
            <person name="Nakayama K."/>
        </authorList>
    </citation>
    <scope>NUCLEOTIDE SEQUENCE</scope>
</reference>
<gene>
    <name evidence="2" type="ORF">Tco_1122836</name>
</gene>
<proteinExistence type="predicted"/>
<organism evidence="2 3">
    <name type="scientific">Tanacetum coccineum</name>
    <dbReference type="NCBI Taxonomy" id="301880"/>
    <lineage>
        <taxon>Eukaryota</taxon>
        <taxon>Viridiplantae</taxon>
        <taxon>Streptophyta</taxon>
        <taxon>Embryophyta</taxon>
        <taxon>Tracheophyta</taxon>
        <taxon>Spermatophyta</taxon>
        <taxon>Magnoliopsida</taxon>
        <taxon>eudicotyledons</taxon>
        <taxon>Gunneridae</taxon>
        <taxon>Pentapetalae</taxon>
        <taxon>asterids</taxon>
        <taxon>campanulids</taxon>
        <taxon>Asterales</taxon>
        <taxon>Asteraceae</taxon>
        <taxon>Asteroideae</taxon>
        <taxon>Anthemideae</taxon>
        <taxon>Anthemidinae</taxon>
        <taxon>Tanacetum</taxon>
    </lineage>
</organism>
<keyword evidence="1" id="KW-0812">Transmembrane</keyword>
<comment type="caution">
    <text evidence="2">The sequence shown here is derived from an EMBL/GenBank/DDBJ whole genome shotgun (WGS) entry which is preliminary data.</text>
</comment>
<dbReference type="EMBL" id="BQNB010021439">
    <property type="protein sequence ID" value="GJU06406.1"/>
    <property type="molecule type" value="Genomic_DNA"/>
</dbReference>
<evidence type="ECO:0000313" key="3">
    <source>
        <dbReference type="Proteomes" id="UP001151760"/>
    </source>
</evidence>
<dbReference type="Proteomes" id="UP001151760">
    <property type="component" value="Unassembled WGS sequence"/>
</dbReference>
<name>A0ABQ5J267_9ASTR</name>
<accession>A0ABQ5J267</accession>
<evidence type="ECO:0000256" key="1">
    <source>
        <dbReference type="SAM" id="Phobius"/>
    </source>
</evidence>
<feature type="transmembrane region" description="Helical" evidence="1">
    <location>
        <begin position="68"/>
        <end position="86"/>
    </location>
</feature>
<evidence type="ECO:0000313" key="2">
    <source>
        <dbReference type="EMBL" id="GJU06406.1"/>
    </source>
</evidence>
<keyword evidence="1" id="KW-1133">Transmembrane helix</keyword>